<keyword evidence="8" id="KW-1185">Reference proteome</keyword>
<evidence type="ECO:0000256" key="3">
    <source>
        <dbReference type="ARBA" id="ARBA00023239"/>
    </source>
</evidence>
<dbReference type="GO" id="GO:0019243">
    <property type="term" value="P:methylglyoxal catabolic process to D-lactate via S-lactoyl-glutathione"/>
    <property type="evidence" value="ECO:0007669"/>
    <property type="project" value="TreeGrafter"/>
</dbReference>
<dbReference type="GO" id="GO:0019172">
    <property type="term" value="F:glyoxalase III activity"/>
    <property type="evidence" value="ECO:0007669"/>
    <property type="project" value="UniProtKB-EC"/>
</dbReference>
<evidence type="ECO:0000256" key="4">
    <source>
        <dbReference type="ARBA" id="ARBA00038493"/>
    </source>
</evidence>
<evidence type="ECO:0000256" key="2">
    <source>
        <dbReference type="ARBA" id="ARBA00023016"/>
    </source>
</evidence>
<protein>
    <recommendedName>
        <fullName evidence="1">D-lactate dehydratase</fullName>
        <ecNumber evidence="1">4.2.1.130</ecNumber>
    </recommendedName>
</protein>
<keyword evidence="3" id="KW-0456">Lyase</keyword>
<feature type="domain" description="DJ-1/PfpI" evidence="6">
    <location>
        <begin position="28"/>
        <end position="225"/>
    </location>
</feature>
<dbReference type="CDD" id="cd03141">
    <property type="entry name" value="GATase1_Hsp31_like"/>
    <property type="match status" value="1"/>
</dbReference>
<dbReference type="PANTHER" id="PTHR48094">
    <property type="entry name" value="PROTEIN/NUCLEIC ACID DEGLYCASE DJ-1-RELATED"/>
    <property type="match status" value="1"/>
</dbReference>
<evidence type="ECO:0000256" key="5">
    <source>
        <dbReference type="ARBA" id="ARBA00048082"/>
    </source>
</evidence>
<dbReference type="InterPro" id="IPR002818">
    <property type="entry name" value="DJ-1/PfpI"/>
</dbReference>
<evidence type="ECO:0000259" key="6">
    <source>
        <dbReference type="Pfam" id="PF01965"/>
    </source>
</evidence>
<dbReference type="Gene3D" id="3.40.50.880">
    <property type="match status" value="1"/>
</dbReference>
<comment type="similarity">
    <text evidence="4">Belongs to the peptidase C56 family. HSP31-like subfamily.</text>
</comment>
<gene>
    <name evidence="7" type="ORF">N0V93_007535</name>
</gene>
<dbReference type="Pfam" id="PF01965">
    <property type="entry name" value="DJ-1_PfpI"/>
    <property type="match status" value="1"/>
</dbReference>
<reference evidence="7" key="1">
    <citation type="submission" date="2022-10" db="EMBL/GenBank/DDBJ databases">
        <title>Tapping the CABI collections for fungal endophytes: first genome assemblies for Collariella, Neodidymelliopsis, Ascochyta clinopodiicola, Didymella pomorum, Didymosphaeria variabile, Neocosmospora piperis and Neocucurbitaria cava.</title>
        <authorList>
            <person name="Hill R."/>
        </authorList>
    </citation>
    <scope>NUCLEOTIDE SEQUENCE</scope>
    <source>
        <strain evidence="7">IMI 355082</strain>
    </source>
</reference>
<comment type="catalytic activity">
    <reaction evidence="5">
        <text>methylglyoxal + H2O = (R)-lactate + H(+)</text>
        <dbReference type="Rhea" id="RHEA:27754"/>
        <dbReference type="ChEBI" id="CHEBI:15377"/>
        <dbReference type="ChEBI" id="CHEBI:15378"/>
        <dbReference type="ChEBI" id="CHEBI:16004"/>
        <dbReference type="ChEBI" id="CHEBI:17158"/>
        <dbReference type="EC" id="4.2.1.130"/>
    </reaction>
</comment>
<dbReference type="SUPFAM" id="SSF52317">
    <property type="entry name" value="Class I glutamine amidotransferase-like"/>
    <property type="match status" value="1"/>
</dbReference>
<dbReference type="PANTHER" id="PTHR48094:SF11">
    <property type="entry name" value="GLUTATHIONE-INDEPENDENT GLYOXALASE HSP31-RELATED"/>
    <property type="match status" value="1"/>
</dbReference>
<name>A0A9W8YRS0_9PEZI</name>
<sequence length="229" mass="24399">MAPKILIVLTSHDQLGSSGKPTGWYLPELAHPYDVFVKAGAELTFASPKGGLAPLDPASVEMFKEDASSQAFLKNHKNLWETTRPLSEFASAADSYDAIFYPGGHGPMFDLANDTTSQKLIASFAEKGKPVAAVCHGPAAFVNVKLSNGKHLLEGKEVTGFSNVEEDQVQLSALMPFMLEDKLKEAGGKYVKAAEPWGEKTVVDGNVLTGQNPSSAHKIGEDILKAVGA</sequence>
<comment type="caution">
    <text evidence="7">The sequence shown here is derived from an EMBL/GenBank/DDBJ whole genome shotgun (WGS) entry which is preliminary data.</text>
</comment>
<proteinExistence type="inferred from homology"/>
<dbReference type="GO" id="GO:0005737">
    <property type="term" value="C:cytoplasm"/>
    <property type="evidence" value="ECO:0007669"/>
    <property type="project" value="TreeGrafter"/>
</dbReference>
<evidence type="ECO:0000256" key="1">
    <source>
        <dbReference type="ARBA" id="ARBA00013134"/>
    </source>
</evidence>
<dbReference type="EMBL" id="JAPEVB010000004">
    <property type="protein sequence ID" value="KAJ4390062.1"/>
    <property type="molecule type" value="Genomic_DNA"/>
</dbReference>
<evidence type="ECO:0000313" key="8">
    <source>
        <dbReference type="Proteomes" id="UP001140453"/>
    </source>
</evidence>
<dbReference type="AlphaFoldDB" id="A0A9W8YRS0"/>
<evidence type="ECO:0000313" key="7">
    <source>
        <dbReference type="EMBL" id="KAJ4390062.1"/>
    </source>
</evidence>
<dbReference type="InterPro" id="IPR050325">
    <property type="entry name" value="Prot/Nucl_acid_deglycase"/>
</dbReference>
<keyword evidence="2" id="KW-0346">Stress response</keyword>
<dbReference type="OrthoDB" id="543156at2759"/>
<organism evidence="7 8">
    <name type="scientific">Gnomoniopsis smithogilvyi</name>
    <dbReference type="NCBI Taxonomy" id="1191159"/>
    <lineage>
        <taxon>Eukaryota</taxon>
        <taxon>Fungi</taxon>
        <taxon>Dikarya</taxon>
        <taxon>Ascomycota</taxon>
        <taxon>Pezizomycotina</taxon>
        <taxon>Sordariomycetes</taxon>
        <taxon>Sordariomycetidae</taxon>
        <taxon>Diaporthales</taxon>
        <taxon>Gnomoniaceae</taxon>
        <taxon>Gnomoniopsis</taxon>
    </lineage>
</organism>
<dbReference type="Proteomes" id="UP001140453">
    <property type="component" value="Unassembled WGS sequence"/>
</dbReference>
<dbReference type="EC" id="4.2.1.130" evidence="1"/>
<accession>A0A9W8YRS0</accession>
<dbReference type="InterPro" id="IPR029062">
    <property type="entry name" value="Class_I_gatase-like"/>
</dbReference>